<feature type="region of interest" description="Disordered" evidence="1">
    <location>
        <begin position="381"/>
        <end position="407"/>
    </location>
</feature>
<name>A0A9P3UN19_LYOSH</name>
<comment type="caution">
    <text evidence="2">The sequence shown here is derived from an EMBL/GenBank/DDBJ whole genome shotgun (WGS) entry which is preliminary data.</text>
</comment>
<dbReference type="OrthoDB" id="3235325at2759"/>
<evidence type="ECO:0000313" key="3">
    <source>
        <dbReference type="Proteomes" id="UP001063166"/>
    </source>
</evidence>
<protein>
    <submittedName>
        <fullName evidence="2">Uncharacterized protein</fullName>
    </submittedName>
</protein>
<feature type="region of interest" description="Disordered" evidence="1">
    <location>
        <begin position="295"/>
        <end position="320"/>
    </location>
</feature>
<evidence type="ECO:0000313" key="2">
    <source>
        <dbReference type="EMBL" id="GLB36896.1"/>
    </source>
</evidence>
<sequence>MTLKTLPPPLSREDYKQVRFWVEKAYDEHCKRNDGETDGFATSKPNVADPVTLRTTMTSIRTSRTARINQSTVIDSQSLLGLEAYEYIKIEMLCDFEEFRFCDGTWKLERLNATSVVYRYIRCLYHCIERGLTDAWLASEYTPCQPCFERVSPTPGLLPNTPPANPASNAVSPTPGLLPNTPAAKPTSNANSAQPGPLTDTPAADSTASTVVSGLSNGQPQDRSPHAVPVALVDPFADGVITKHLDSLPRAASQAAKALISPVTTTAIPQASGSSLAAAASTTAAIPTAEAISHQPLAQIQNSTTDATRPAKKTKTESPAVVGPRLTEKNLAKAAWLAENPGGSGPDFEAHYKTLTPEEKKNFAAQAKIAQKAARLEKRAKAKGDMAGVELHETSDAYQEGDMRSRG</sequence>
<dbReference type="AlphaFoldDB" id="A0A9P3UN19"/>
<accession>A0A9P3UN19</accession>
<feature type="compositionally biased region" description="Low complexity" evidence="1">
    <location>
        <begin position="166"/>
        <end position="175"/>
    </location>
</feature>
<proteinExistence type="predicted"/>
<gene>
    <name evidence="2" type="ORF">LshimejAT787_0311830</name>
</gene>
<keyword evidence="3" id="KW-1185">Reference proteome</keyword>
<feature type="compositionally biased region" description="Polar residues" evidence="1">
    <location>
        <begin position="296"/>
        <end position="307"/>
    </location>
</feature>
<dbReference type="EMBL" id="BRPK01000003">
    <property type="protein sequence ID" value="GLB36896.1"/>
    <property type="molecule type" value="Genomic_DNA"/>
</dbReference>
<organism evidence="2 3">
    <name type="scientific">Lyophyllum shimeji</name>
    <name type="common">Hon-shimeji</name>
    <name type="synonym">Tricholoma shimeji</name>
    <dbReference type="NCBI Taxonomy" id="47721"/>
    <lineage>
        <taxon>Eukaryota</taxon>
        <taxon>Fungi</taxon>
        <taxon>Dikarya</taxon>
        <taxon>Basidiomycota</taxon>
        <taxon>Agaricomycotina</taxon>
        <taxon>Agaricomycetes</taxon>
        <taxon>Agaricomycetidae</taxon>
        <taxon>Agaricales</taxon>
        <taxon>Tricholomatineae</taxon>
        <taxon>Lyophyllaceae</taxon>
        <taxon>Lyophyllum</taxon>
    </lineage>
</organism>
<evidence type="ECO:0000256" key="1">
    <source>
        <dbReference type="SAM" id="MobiDB-lite"/>
    </source>
</evidence>
<feature type="region of interest" description="Disordered" evidence="1">
    <location>
        <begin position="158"/>
        <end position="226"/>
    </location>
</feature>
<feature type="compositionally biased region" description="Low complexity" evidence="1">
    <location>
        <begin position="199"/>
        <end position="213"/>
    </location>
</feature>
<reference evidence="2" key="1">
    <citation type="submission" date="2022-07" db="EMBL/GenBank/DDBJ databases">
        <title>The genome of Lyophyllum shimeji provides insight into the initial evolution of ectomycorrhizal fungal genome.</title>
        <authorList>
            <person name="Kobayashi Y."/>
            <person name="Shibata T."/>
            <person name="Hirakawa H."/>
            <person name="Shigenobu S."/>
            <person name="Nishiyama T."/>
            <person name="Yamada A."/>
            <person name="Hasebe M."/>
            <person name="Kawaguchi M."/>
        </authorList>
    </citation>
    <scope>NUCLEOTIDE SEQUENCE</scope>
    <source>
        <strain evidence="2">AT787</strain>
    </source>
</reference>
<dbReference type="Proteomes" id="UP001063166">
    <property type="component" value="Unassembled WGS sequence"/>
</dbReference>